<dbReference type="Proteomes" id="UP000034539">
    <property type="component" value="Unassembled WGS sequence"/>
</dbReference>
<dbReference type="AlphaFoldDB" id="A0A0G0T9B1"/>
<dbReference type="SUPFAM" id="SSF109998">
    <property type="entry name" value="Triger factor/SurA peptide-binding domain-like"/>
    <property type="match status" value="1"/>
</dbReference>
<sequence length="167" mass="19698">MMKITVIFILAVFLSLFIYRYYSRTLNDNKYIAVVDGEGITRQEYDKEVERVKKFYLWSKQDYNRIASISAQDILDHMIEDKIVAVYAKKKGIFVKPSETQERYNAIVGDNEKEYLEKLSAMYGTGKDDFLKKVEKDILSEKVQKLIGQSLKTWITEEKMNYKITIF</sequence>
<feature type="transmembrane region" description="Helical" evidence="1">
    <location>
        <begin position="6"/>
        <end position="22"/>
    </location>
</feature>
<evidence type="ECO:0008006" key="4">
    <source>
        <dbReference type="Google" id="ProtNLM"/>
    </source>
</evidence>
<comment type="caution">
    <text evidence="2">The sequence shown here is derived from an EMBL/GenBank/DDBJ whole genome shotgun (WGS) entry which is preliminary data.</text>
</comment>
<name>A0A0G0T9B1_9BACT</name>
<proteinExistence type="predicted"/>
<dbReference type="Pfam" id="PF13624">
    <property type="entry name" value="SurA_N_3"/>
    <property type="match status" value="1"/>
</dbReference>
<evidence type="ECO:0000313" key="3">
    <source>
        <dbReference type="Proteomes" id="UP000034539"/>
    </source>
</evidence>
<keyword evidence="1" id="KW-0472">Membrane</keyword>
<dbReference type="Gene3D" id="1.10.4030.10">
    <property type="entry name" value="Porin chaperone SurA, peptide-binding domain"/>
    <property type="match status" value="1"/>
</dbReference>
<organism evidence="2 3">
    <name type="scientific">Candidatus Gottesmanbacteria bacterium GW2011_GWC2_39_8</name>
    <dbReference type="NCBI Taxonomy" id="1618450"/>
    <lineage>
        <taxon>Bacteria</taxon>
        <taxon>Candidatus Gottesmaniibacteriota</taxon>
    </lineage>
</organism>
<evidence type="ECO:0000256" key="1">
    <source>
        <dbReference type="SAM" id="Phobius"/>
    </source>
</evidence>
<dbReference type="EMBL" id="LBXN01000001">
    <property type="protein sequence ID" value="KKR34467.1"/>
    <property type="molecule type" value="Genomic_DNA"/>
</dbReference>
<evidence type="ECO:0000313" key="2">
    <source>
        <dbReference type="EMBL" id="KKR34467.1"/>
    </source>
</evidence>
<keyword evidence="1" id="KW-0812">Transmembrane</keyword>
<keyword evidence="1" id="KW-1133">Transmembrane helix</keyword>
<accession>A0A0G0T9B1</accession>
<protein>
    <recommendedName>
        <fullName evidence="4">PpiC-type peptidyl-prolyl cis-trans isomerase</fullName>
    </recommendedName>
</protein>
<dbReference type="InterPro" id="IPR027304">
    <property type="entry name" value="Trigger_fact/SurA_dom_sf"/>
</dbReference>
<gene>
    <name evidence="2" type="ORF">UT63_C0001G0034</name>
</gene>
<reference evidence="2 3" key="1">
    <citation type="journal article" date="2015" name="Nature">
        <title>rRNA introns, odd ribosomes, and small enigmatic genomes across a large radiation of phyla.</title>
        <authorList>
            <person name="Brown C.T."/>
            <person name="Hug L.A."/>
            <person name="Thomas B.C."/>
            <person name="Sharon I."/>
            <person name="Castelle C.J."/>
            <person name="Singh A."/>
            <person name="Wilkins M.J."/>
            <person name="Williams K.H."/>
            <person name="Banfield J.F."/>
        </authorList>
    </citation>
    <scope>NUCLEOTIDE SEQUENCE [LARGE SCALE GENOMIC DNA]</scope>
</reference>